<dbReference type="GO" id="GO:0045053">
    <property type="term" value="P:protein retention in Golgi apparatus"/>
    <property type="evidence" value="ECO:0007669"/>
    <property type="project" value="TreeGrafter"/>
</dbReference>
<feature type="non-terminal residue" evidence="1">
    <location>
        <position position="1"/>
    </location>
</feature>
<dbReference type="PANTHER" id="PTHR16166">
    <property type="entry name" value="VACUOLAR PROTEIN SORTING-ASSOCIATED PROTEIN VPS13"/>
    <property type="match status" value="1"/>
</dbReference>
<name>A0AA38H125_TAXCH</name>
<evidence type="ECO:0000313" key="2">
    <source>
        <dbReference type="Proteomes" id="UP000824469"/>
    </source>
</evidence>
<keyword evidence="2" id="KW-1185">Reference proteome</keyword>
<dbReference type="PANTHER" id="PTHR16166:SF143">
    <property type="entry name" value="PROTEIN SORTING-ASSOCIATED PROTEIN, PUTATIVE (DUF1162)-RELATED"/>
    <property type="match status" value="1"/>
</dbReference>
<dbReference type="EMBL" id="JAHRHJ020000001">
    <property type="protein sequence ID" value="KAH9330465.1"/>
    <property type="molecule type" value="Genomic_DNA"/>
</dbReference>
<dbReference type="InterPro" id="IPR026847">
    <property type="entry name" value="VPS13"/>
</dbReference>
<feature type="non-terminal residue" evidence="1">
    <location>
        <position position="147"/>
    </location>
</feature>
<sequence length="147" mass="16438">SKKTTIICMTLCGANMSSNFWQDSASFSIIFKSMEVVDPTTNHLPFAYVLSDKVIVDSNDLTLSKSHFGNSCAQFLTIEIEILPKGSDTDLSVRVMIQPFEFIYNAILFENMIEFLHMPASFQSHLDLVLSSLNGFESIEARILSKA</sequence>
<dbReference type="AlphaFoldDB" id="A0AA38H125"/>
<accession>A0AA38H125</accession>
<evidence type="ECO:0000313" key="1">
    <source>
        <dbReference type="EMBL" id="KAH9330465.1"/>
    </source>
</evidence>
<dbReference type="Proteomes" id="UP000824469">
    <property type="component" value="Unassembled WGS sequence"/>
</dbReference>
<dbReference type="GO" id="GO:0006623">
    <property type="term" value="P:protein targeting to vacuole"/>
    <property type="evidence" value="ECO:0007669"/>
    <property type="project" value="TreeGrafter"/>
</dbReference>
<protein>
    <submittedName>
        <fullName evidence="1">Uncharacterized protein</fullName>
    </submittedName>
</protein>
<organism evidence="1 2">
    <name type="scientific">Taxus chinensis</name>
    <name type="common">Chinese yew</name>
    <name type="synonym">Taxus wallichiana var. chinensis</name>
    <dbReference type="NCBI Taxonomy" id="29808"/>
    <lineage>
        <taxon>Eukaryota</taxon>
        <taxon>Viridiplantae</taxon>
        <taxon>Streptophyta</taxon>
        <taxon>Embryophyta</taxon>
        <taxon>Tracheophyta</taxon>
        <taxon>Spermatophyta</taxon>
        <taxon>Pinopsida</taxon>
        <taxon>Pinidae</taxon>
        <taxon>Conifers II</taxon>
        <taxon>Cupressales</taxon>
        <taxon>Taxaceae</taxon>
        <taxon>Taxus</taxon>
    </lineage>
</organism>
<proteinExistence type="predicted"/>
<gene>
    <name evidence="1" type="ORF">KI387_002573</name>
</gene>
<reference evidence="1 2" key="1">
    <citation type="journal article" date="2021" name="Nat. Plants">
        <title>The Taxus genome provides insights into paclitaxel biosynthesis.</title>
        <authorList>
            <person name="Xiong X."/>
            <person name="Gou J."/>
            <person name="Liao Q."/>
            <person name="Li Y."/>
            <person name="Zhou Q."/>
            <person name="Bi G."/>
            <person name="Li C."/>
            <person name="Du R."/>
            <person name="Wang X."/>
            <person name="Sun T."/>
            <person name="Guo L."/>
            <person name="Liang H."/>
            <person name="Lu P."/>
            <person name="Wu Y."/>
            <person name="Zhang Z."/>
            <person name="Ro D.K."/>
            <person name="Shang Y."/>
            <person name="Huang S."/>
            <person name="Yan J."/>
        </authorList>
    </citation>
    <scope>NUCLEOTIDE SEQUENCE [LARGE SCALE GENOMIC DNA]</scope>
    <source>
        <strain evidence="1">Ta-2019</strain>
    </source>
</reference>
<comment type="caution">
    <text evidence="1">The sequence shown here is derived from an EMBL/GenBank/DDBJ whole genome shotgun (WGS) entry which is preliminary data.</text>
</comment>